<accession>A0A183G0V8</accession>
<gene>
    <name evidence="1" type="ORF">HPBE_LOCUS14755</name>
</gene>
<evidence type="ECO:0000313" key="2">
    <source>
        <dbReference type="Proteomes" id="UP000050761"/>
    </source>
</evidence>
<accession>A0A3P7ZFE5</accession>
<keyword evidence="2" id="KW-1185">Reference proteome</keyword>
<organism evidence="2 3">
    <name type="scientific">Heligmosomoides polygyrus</name>
    <name type="common">Parasitic roundworm</name>
    <dbReference type="NCBI Taxonomy" id="6339"/>
    <lineage>
        <taxon>Eukaryota</taxon>
        <taxon>Metazoa</taxon>
        <taxon>Ecdysozoa</taxon>
        <taxon>Nematoda</taxon>
        <taxon>Chromadorea</taxon>
        <taxon>Rhabditida</taxon>
        <taxon>Rhabditina</taxon>
        <taxon>Rhabditomorpha</taxon>
        <taxon>Strongyloidea</taxon>
        <taxon>Heligmosomidae</taxon>
        <taxon>Heligmosomoides</taxon>
    </lineage>
</organism>
<reference evidence="1 2" key="1">
    <citation type="submission" date="2018-11" db="EMBL/GenBank/DDBJ databases">
        <authorList>
            <consortium name="Pathogen Informatics"/>
        </authorList>
    </citation>
    <scope>NUCLEOTIDE SEQUENCE [LARGE SCALE GENOMIC DNA]</scope>
</reference>
<dbReference type="EMBL" id="UZAH01028515">
    <property type="protein sequence ID" value="VDP00657.1"/>
    <property type="molecule type" value="Genomic_DNA"/>
</dbReference>
<evidence type="ECO:0000313" key="3">
    <source>
        <dbReference type="WBParaSite" id="HPBE_0001475401-mRNA-1"/>
    </source>
</evidence>
<reference evidence="3" key="2">
    <citation type="submission" date="2019-09" db="UniProtKB">
        <authorList>
            <consortium name="WormBaseParasite"/>
        </authorList>
    </citation>
    <scope>IDENTIFICATION</scope>
</reference>
<dbReference type="AlphaFoldDB" id="A0A183G0V8"/>
<sequence>MRVAKHTISPAVNIVLLVTNAEPEIWCAAAADADAVLHNNIPTCHIVLTTIVLARRSSRAREHELALYETEQLAKALTKSQREQHREHLRWRVYESTEQCS</sequence>
<name>A0A183G0V8_HELPZ</name>
<proteinExistence type="predicted"/>
<evidence type="ECO:0000313" key="1">
    <source>
        <dbReference type="EMBL" id="VDP00657.1"/>
    </source>
</evidence>
<protein>
    <submittedName>
        <fullName evidence="3">Response regulatory domain-containing protein</fullName>
    </submittedName>
</protein>
<dbReference type="Proteomes" id="UP000050761">
    <property type="component" value="Unassembled WGS sequence"/>
</dbReference>
<dbReference type="WBParaSite" id="HPBE_0001475401-mRNA-1">
    <property type="protein sequence ID" value="HPBE_0001475401-mRNA-1"/>
    <property type="gene ID" value="HPBE_0001475401"/>
</dbReference>